<protein>
    <submittedName>
        <fullName evidence="2">Agamous-like MADS-box protein AGL11</fullName>
    </submittedName>
</protein>
<dbReference type="GO" id="GO:0005634">
    <property type="term" value="C:nucleus"/>
    <property type="evidence" value="ECO:0007669"/>
    <property type="project" value="InterPro"/>
</dbReference>
<evidence type="ECO:0000313" key="2">
    <source>
        <dbReference type="EMBL" id="KAE8701867.1"/>
    </source>
</evidence>
<proteinExistence type="predicted"/>
<name>A0A6A3ADM7_HIBSY</name>
<keyword evidence="3" id="KW-1185">Reference proteome</keyword>
<feature type="domain" description="K-box" evidence="1">
    <location>
        <begin position="200"/>
        <end position="279"/>
    </location>
</feature>
<accession>A0A6A3ADM7</accession>
<gene>
    <name evidence="2" type="ORF">F3Y22_tig00110505pilonHSYRG00430</name>
</gene>
<dbReference type="Proteomes" id="UP000436088">
    <property type="component" value="Unassembled WGS sequence"/>
</dbReference>
<dbReference type="InterPro" id="IPR002487">
    <property type="entry name" value="TF_Kbox"/>
</dbReference>
<dbReference type="EMBL" id="VEPZ02001014">
    <property type="protein sequence ID" value="KAE8701867.1"/>
    <property type="molecule type" value="Genomic_DNA"/>
</dbReference>
<dbReference type="Pfam" id="PF01486">
    <property type="entry name" value="K-box"/>
    <property type="match status" value="1"/>
</dbReference>
<organism evidence="2 3">
    <name type="scientific">Hibiscus syriacus</name>
    <name type="common">Rose of Sharon</name>
    <dbReference type="NCBI Taxonomy" id="106335"/>
    <lineage>
        <taxon>Eukaryota</taxon>
        <taxon>Viridiplantae</taxon>
        <taxon>Streptophyta</taxon>
        <taxon>Embryophyta</taxon>
        <taxon>Tracheophyta</taxon>
        <taxon>Spermatophyta</taxon>
        <taxon>Magnoliopsida</taxon>
        <taxon>eudicotyledons</taxon>
        <taxon>Gunneridae</taxon>
        <taxon>Pentapetalae</taxon>
        <taxon>rosids</taxon>
        <taxon>malvids</taxon>
        <taxon>Malvales</taxon>
        <taxon>Malvaceae</taxon>
        <taxon>Malvoideae</taxon>
        <taxon>Hibiscus</taxon>
    </lineage>
</organism>
<comment type="caution">
    <text evidence="2">The sequence shown here is derived from an EMBL/GenBank/DDBJ whole genome shotgun (WGS) entry which is preliminary data.</text>
</comment>
<dbReference type="AlphaFoldDB" id="A0A6A3ADM7"/>
<evidence type="ECO:0000259" key="1">
    <source>
        <dbReference type="PROSITE" id="PS51297"/>
    </source>
</evidence>
<sequence length="365" mass="41094">MKFSRFVYRCPGSLMVAAVWRTNVEWLSTIWRLGFGQVEAMLRLVGAVTTTDGWVALNQRRTPDLSLPSHLPPFSFIILSPKLSLSPILPDKPLWFLLGFVIFPKAELAGVTSGGSERVEEWVEERSRSRGSKTPRIVRLPSASAGMACSRKLTNCQFFAMPKLLLSSSPAEAASMSTPTTSTRRLAQILLTHTVTEINAQYYQQESAKLRQQIQMLHNSNRHLMGDSLSTLTVKELKQVENRLERGITRIRSKKIAEVERLQQANMVTGPELNAIQALDSRNFFCPNVMEPPTTYSDKKILHLGRGHLLVLQEFRELCPNSLFEAALLHSHIVTSQGLYKWVVPLNLDLGISSQLGWDFFHIVP</sequence>
<evidence type="ECO:0000313" key="3">
    <source>
        <dbReference type="Proteomes" id="UP000436088"/>
    </source>
</evidence>
<dbReference type="GO" id="GO:0003700">
    <property type="term" value="F:DNA-binding transcription factor activity"/>
    <property type="evidence" value="ECO:0007669"/>
    <property type="project" value="InterPro"/>
</dbReference>
<reference evidence="2" key="1">
    <citation type="submission" date="2019-09" db="EMBL/GenBank/DDBJ databases">
        <title>Draft genome information of white flower Hibiscus syriacus.</title>
        <authorList>
            <person name="Kim Y.-M."/>
        </authorList>
    </citation>
    <scope>NUCLEOTIDE SEQUENCE [LARGE SCALE GENOMIC DNA]</scope>
    <source>
        <strain evidence="2">YM2019G1</strain>
    </source>
</reference>
<dbReference type="PROSITE" id="PS51297">
    <property type="entry name" value="K_BOX"/>
    <property type="match status" value="1"/>
</dbReference>